<dbReference type="PROSITE" id="PS00198">
    <property type="entry name" value="4FE4S_FER_1"/>
    <property type="match status" value="1"/>
</dbReference>
<name>A0A068TK12_NEOGA</name>
<accession>A0A068TK12</accession>
<evidence type="ECO:0000256" key="5">
    <source>
        <dbReference type="ARBA" id="ARBA00030616"/>
    </source>
</evidence>
<keyword evidence="2" id="KW-0408">Iron</keyword>
<dbReference type="HOGENOM" id="CLU_155272_0_0_5"/>
<evidence type="ECO:0000256" key="4">
    <source>
        <dbReference type="ARBA" id="ARBA00023231"/>
    </source>
</evidence>
<dbReference type="Proteomes" id="UP000028186">
    <property type="component" value="Plasmid pHAMBI1141b"/>
</dbReference>
<evidence type="ECO:0000313" key="7">
    <source>
        <dbReference type="EMBL" id="CDN58421.1"/>
    </source>
</evidence>
<dbReference type="RefSeq" id="WP_080719415.1">
    <property type="nucleotide sequence ID" value="NZ_HG938357.1"/>
</dbReference>
<dbReference type="InterPro" id="IPR017900">
    <property type="entry name" value="4Fe4S_Fe_S_CS"/>
</dbReference>
<dbReference type="NCBIfam" id="TIGR02936">
    <property type="entry name" value="fdxN_nitrog"/>
    <property type="match status" value="1"/>
</dbReference>
<evidence type="ECO:0000256" key="1">
    <source>
        <dbReference type="ARBA" id="ARBA00022723"/>
    </source>
</evidence>
<dbReference type="EMBL" id="HG938357">
    <property type="protein sequence ID" value="CDN58421.1"/>
    <property type="molecule type" value="Genomic_DNA"/>
</dbReference>
<evidence type="ECO:0000256" key="2">
    <source>
        <dbReference type="ARBA" id="ARBA00023004"/>
    </source>
</evidence>
<dbReference type="Pfam" id="PF12838">
    <property type="entry name" value="Fer4_7"/>
    <property type="match status" value="1"/>
</dbReference>
<dbReference type="KEGG" id="ngl:RG1141_PB00730"/>
<keyword evidence="1" id="KW-0479">Metal-binding</keyword>
<dbReference type="InterPro" id="IPR014283">
    <property type="entry name" value="FdIII_4_nif"/>
</dbReference>
<organism evidence="7 8">
    <name type="scientific">Neorhizobium galegae bv. officinalis bv. officinalis str. HAMBI 1141</name>
    <dbReference type="NCBI Taxonomy" id="1028801"/>
    <lineage>
        <taxon>Bacteria</taxon>
        <taxon>Pseudomonadati</taxon>
        <taxon>Pseudomonadota</taxon>
        <taxon>Alphaproteobacteria</taxon>
        <taxon>Hyphomicrobiales</taxon>
        <taxon>Rhizobiaceae</taxon>
        <taxon>Rhizobium/Agrobacterium group</taxon>
        <taxon>Neorhizobium</taxon>
    </lineage>
</organism>
<proteinExistence type="predicted"/>
<feature type="domain" description="4Fe-4S ferredoxin-type" evidence="6">
    <location>
        <begin position="17"/>
        <end position="46"/>
    </location>
</feature>
<sequence length="109" mass="11942">MNRSGFTRDGCSWIPEYLNFVDAGTCIGCGRCFKVCSREVMHPYGINDAGQILGVCRGAEEDFDGELTRVIMAVDYPGRCIGCGACARVCPKNCQVYVRADLLPSEPHK</sequence>
<feature type="domain" description="4Fe-4S ferredoxin-type" evidence="6">
    <location>
        <begin position="70"/>
        <end position="100"/>
    </location>
</feature>
<dbReference type="AlphaFoldDB" id="A0A068TK12"/>
<keyword evidence="3" id="KW-0411">Iron-sulfur</keyword>
<dbReference type="InterPro" id="IPR009051">
    <property type="entry name" value="Helical_ferredxn"/>
</dbReference>
<dbReference type="GO" id="GO:0051536">
    <property type="term" value="F:iron-sulfur cluster binding"/>
    <property type="evidence" value="ECO:0007669"/>
    <property type="project" value="UniProtKB-KW"/>
</dbReference>
<protein>
    <recommendedName>
        <fullName evidence="5">Ferredoxin III</fullName>
    </recommendedName>
</protein>
<dbReference type="GO" id="GO:0046872">
    <property type="term" value="F:metal ion binding"/>
    <property type="evidence" value="ECO:0007669"/>
    <property type="project" value="UniProtKB-KW"/>
</dbReference>
<evidence type="ECO:0000256" key="3">
    <source>
        <dbReference type="ARBA" id="ARBA00023014"/>
    </source>
</evidence>
<evidence type="ECO:0000313" key="8">
    <source>
        <dbReference type="Proteomes" id="UP000028186"/>
    </source>
</evidence>
<keyword evidence="4" id="KW-0535">Nitrogen fixation</keyword>
<dbReference type="InterPro" id="IPR017896">
    <property type="entry name" value="4Fe4S_Fe-S-bd"/>
</dbReference>
<evidence type="ECO:0000259" key="6">
    <source>
        <dbReference type="PROSITE" id="PS51379"/>
    </source>
</evidence>
<gene>
    <name evidence="7" type="primary">fdxB</name>
    <name evidence="7" type="ORF">RG1141_PB00730</name>
</gene>
<dbReference type="Gene3D" id="1.10.1060.10">
    <property type="entry name" value="Alpha-helical ferredoxin"/>
    <property type="match status" value="1"/>
</dbReference>
<dbReference type="SUPFAM" id="SSF46548">
    <property type="entry name" value="alpha-helical ferredoxin"/>
    <property type="match status" value="1"/>
</dbReference>
<keyword evidence="7" id="KW-0614">Plasmid</keyword>
<dbReference type="PROSITE" id="PS51379">
    <property type="entry name" value="4FE4S_FER_2"/>
    <property type="match status" value="2"/>
</dbReference>
<reference evidence="8" key="1">
    <citation type="journal article" date="2014" name="BMC Genomics">
        <title>Genome sequencing of two Neorhizobium galegae strains reveals a noeT gene responsible for the unusual acetylation of the nodulation factors.</title>
        <authorList>
            <person name="Osterman J."/>
            <person name="Marsh J."/>
            <person name="Laine P.K."/>
            <person name="Zeng Z."/>
            <person name="Alatalo E."/>
            <person name="Sullivan J.T."/>
            <person name="Young J.P."/>
            <person name="Thomas-Oates J."/>
            <person name="Paulin L."/>
            <person name="Lindstrom K."/>
        </authorList>
    </citation>
    <scope>NUCLEOTIDE SEQUENCE [LARGE SCALE GENOMIC DNA]</scope>
    <source>
        <strain evidence="8">HAMBI 1141</strain>
        <plasmid evidence="8">III</plasmid>
    </source>
</reference>
<geneLocation type="plasmid" evidence="8">
    <name>III</name>
</geneLocation>